<gene>
    <name evidence="2" type="ORF">I0Q91_01945</name>
</gene>
<sequence>MFKFGAVLTGGLTAIMVTLNGILAGNLGDFIALIIIHIVGLVTAGAIILIKKKKFVFKKDIPFYYFTGGAIGVFLVLFNNITFNAIGVSLTLALGLLGQSVAAIIIDNFGLIGIKATRFDKRKIVGFGIIFAGIVFMIIGS</sequence>
<keyword evidence="1" id="KW-0472">Membrane</keyword>
<name>A0A931APU3_9FIRM</name>
<protein>
    <submittedName>
        <fullName evidence="2">DMT family transporter</fullName>
    </submittedName>
</protein>
<feature type="transmembrane region" description="Helical" evidence="1">
    <location>
        <begin position="87"/>
        <end position="112"/>
    </location>
</feature>
<feature type="transmembrane region" description="Helical" evidence="1">
    <location>
        <begin position="124"/>
        <end position="140"/>
    </location>
</feature>
<evidence type="ECO:0000256" key="1">
    <source>
        <dbReference type="SAM" id="Phobius"/>
    </source>
</evidence>
<dbReference type="PANTHER" id="PTHR34821">
    <property type="entry name" value="INNER MEMBRANE PROTEIN YDCZ"/>
    <property type="match status" value="1"/>
</dbReference>
<evidence type="ECO:0000313" key="3">
    <source>
        <dbReference type="Proteomes" id="UP000621436"/>
    </source>
</evidence>
<proteinExistence type="predicted"/>
<comment type="caution">
    <text evidence="2">The sequence shown here is derived from an EMBL/GenBank/DDBJ whole genome shotgun (WGS) entry which is preliminary data.</text>
</comment>
<dbReference type="InterPro" id="IPR006750">
    <property type="entry name" value="YdcZ"/>
</dbReference>
<accession>A0A931APU3</accession>
<dbReference type="RefSeq" id="WP_270452510.1">
    <property type="nucleotide sequence ID" value="NZ_JADPIE010000001.1"/>
</dbReference>
<dbReference type="EMBL" id="JADPIE010000001">
    <property type="protein sequence ID" value="MBF8435829.1"/>
    <property type="molecule type" value="Genomic_DNA"/>
</dbReference>
<dbReference type="Proteomes" id="UP000621436">
    <property type="component" value="Unassembled WGS sequence"/>
</dbReference>
<dbReference type="Pfam" id="PF04657">
    <property type="entry name" value="DMT_YdcZ"/>
    <property type="match status" value="1"/>
</dbReference>
<keyword evidence="1" id="KW-1133">Transmembrane helix</keyword>
<organism evidence="2 3">
    <name type="scientific">Halonatronomonas betaini</name>
    <dbReference type="NCBI Taxonomy" id="2778430"/>
    <lineage>
        <taxon>Bacteria</taxon>
        <taxon>Bacillati</taxon>
        <taxon>Bacillota</taxon>
        <taxon>Clostridia</taxon>
        <taxon>Halanaerobiales</taxon>
        <taxon>Halarsenatibacteraceae</taxon>
        <taxon>Halonatronomonas</taxon>
    </lineage>
</organism>
<feature type="transmembrane region" description="Helical" evidence="1">
    <location>
        <begin position="30"/>
        <end position="50"/>
    </location>
</feature>
<evidence type="ECO:0000313" key="2">
    <source>
        <dbReference type="EMBL" id="MBF8435829.1"/>
    </source>
</evidence>
<dbReference type="PANTHER" id="PTHR34821:SF2">
    <property type="entry name" value="INNER MEMBRANE PROTEIN YDCZ"/>
    <property type="match status" value="1"/>
</dbReference>
<dbReference type="AlphaFoldDB" id="A0A931APU3"/>
<keyword evidence="1" id="KW-0812">Transmembrane</keyword>
<keyword evidence="3" id="KW-1185">Reference proteome</keyword>
<feature type="transmembrane region" description="Helical" evidence="1">
    <location>
        <begin position="62"/>
        <end position="81"/>
    </location>
</feature>
<reference evidence="2" key="1">
    <citation type="submission" date="2020-11" db="EMBL/GenBank/DDBJ databases">
        <title>Halonatronomonas betainensis gen. nov., sp. nov. a novel haloalkaliphilic representative of the family Halanaerobiacae capable of betaine degradation.</title>
        <authorList>
            <person name="Boltyanskaya Y."/>
            <person name="Kevbrin V."/>
            <person name="Detkova E."/>
            <person name="Grouzdev D.S."/>
            <person name="Koziaeva V."/>
            <person name="Zhilina T."/>
        </authorList>
    </citation>
    <scope>NUCLEOTIDE SEQUENCE</scope>
    <source>
        <strain evidence="2">Z-7014</strain>
    </source>
</reference>
<dbReference type="GO" id="GO:0005886">
    <property type="term" value="C:plasma membrane"/>
    <property type="evidence" value="ECO:0007669"/>
    <property type="project" value="TreeGrafter"/>
</dbReference>